<accession>A0ACC2GTF4</accession>
<organism evidence="1 2">
    <name type="scientific">Dallia pectoralis</name>
    <name type="common">Alaska blackfish</name>
    <dbReference type="NCBI Taxonomy" id="75939"/>
    <lineage>
        <taxon>Eukaryota</taxon>
        <taxon>Metazoa</taxon>
        <taxon>Chordata</taxon>
        <taxon>Craniata</taxon>
        <taxon>Vertebrata</taxon>
        <taxon>Euteleostomi</taxon>
        <taxon>Actinopterygii</taxon>
        <taxon>Neopterygii</taxon>
        <taxon>Teleostei</taxon>
        <taxon>Protacanthopterygii</taxon>
        <taxon>Esociformes</taxon>
        <taxon>Umbridae</taxon>
        <taxon>Dallia</taxon>
    </lineage>
</organism>
<keyword evidence="2" id="KW-1185">Reference proteome</keyword>
<protein>
    <submittedName>
        <fullName evidence="1">Uncharacterized protein</fullName>
    </submittedName>
</protein>
<reference evidence="1" key="1">
    <citation type="submission" date="2021-05" db="EMBL/GenBank/DDBJ databases">
        <authorList>
            <person name="Pan Q."/>
            <person name="Jouanno E."/>
            <person name="Zahm M."/>
            <person name="Klopp C."/>
            <person name="Cabau C."/>
            <person name="Louis A."/>
            <person name="Berthelot C."/>
            <person name="Parey E."/>
            <person name="Roest Crollius H."/>
            <person name="Montfort J."/>
            <person name="Robinson-Rechavi M."/>
            <person name="Bouchez O."/>
            <person name="Lampietro C."/>
            <person name="Lopez Roques C."/>
            <person name="Donnadieu C."/>
            <person name="Postlethwait J."/>
            <person name="Bobe J."/>
            <person name="Dillon D."/>
            <person name="Chandos A."/>
            <person name="von Hippel F."/>
            <person name="Guiguen Y."/>
        </authorList>
    </citation>
    <scope>NUCLEOTIDE SEQUENCE</scope>
    <source>
        <strain evidence="1">YG-Jan2019</strain>
    </source>
</reference>
<evidence type="ECO:0000313" key="1">
    <source>
        <dbReference type="EMBL" id="KAJ8006979.1"/>
    </source>
</evidence>
<dbReference type="Proteomes" id="UP001157502">
    <property type="component" value="Chromosome 9"/>
</dbReference>
<name>A0ACC2GTF4_DALPE</name>
<dbReference type="EMBL" id="CM055736">
    <property type="protein sequence ID" value="KAJ8006979.1"/>
    <property type="molecule type" value="Genomic_DNA"/>
</dbReference>
<proteinExistence type="predicted"/>
<gene>
    <name evidence="1" type="ORF">DPEC_G00112810</name>
</gene>
<comment type="caution">
    <text evidence="1">The sequence shown here is derived from an EMBL/GenBank/DDBJ whole genome shotgun (WGS) entry which is preliminary data.</text>
</comment>
<sequence>MMRLTINPLYKNKKIFLRELISNASDALDKIRLLCSGLEICKLSWSHWLDDALFWVNFYVNQAVLIRNRRARPLIINYPQA</sequence>
<evidence type="ECO:0000313" key="2">
    <source>
        <dbReference type="Proteomes" id="UP001157502"/>
    </source>
</evidence>